<dbReference type="Gene3D" id="1.20.1290.10">
    <property type="entry name" value="AhpD-like"/>
    <property type="match status" value="1"/>
</dbReference>
<dbReference type="PANTHER" id="PTHR12474">
    <property type="entry name" value="P53 REGULATED PA26 NUCLEAR PROTEIN SESTRIN"/>
    <property type="match status" value="1"/>
</dbReference>
<dbReference type="GO" id="GO:0016684">
    <property type="term" value="F:oxidoreductase activity, acting on peroxide as acceptor"/>
    <property type="evidence" value="ECO:0007669"/>
    <property type="project" value="TreeGrafter"/>
</dbReference>
<sequence>MSKDDEHLHMRTVGEPRTTAAAGALPADLIESICPFFARAEVVNSLTDVFDRAQRCLNGACMVLCDRVDNQTLLDTAVADGGSGVTQCSFRGIEVCECEGTVSTSPGEVCMPNVEVVQTHLTVAYSSEDGSSLVSSDLCFPKHARFAEGDVGNVREANIVIRFIIGIAFSCPCVPLSRCFQLVVSNLLETSPCCQKLRRIVGTFLSPLDTIAVMGTHGMLSELELSGKFVYYVNGAPVVSDLHDALQKCSTEETGMAWYVSPLPTTALPILDKLFSGELSSVLEVLHKIATAEHYTPSTLHVSSLSKSSSTRRSLRTVRNQANSNDDISSAFEVESSGKGISSEKEEVKRTLWEALSRCGFVVTRCVVNEQHEILYRVFTDIGEVPQYYNVLSTCPDVLRTHHRTFRYVMFEDGPMPIHERLMVAFMTACRQKCGYLACRFSALLLRFGENQQSRNDSVHGWLQHGPPSKLQALQRFIAIATHVPWQISDAEIHTAMAAGWSVPSLMQVSTIVAETLSLCSFVMGIFVQNDLWAVAALPPSLISALLPNDVAGSVHRDETNLTLYTGVDDIVSEDRVKGSLAGTTALCSGDFNWHEHGGALMEQYYPGAAALLNDEFYAFAAVTHRLHHSDCVGLTNPKYSPSYAFQLLRFYVQYIIGFLAEGYPYSEINKVLRRSAKLIVQTCTMRPETISRSQLRLWKLPSGEPGSTLRNASYSPMHLQEEGLRGHVQTSSCVDEQKQQLVESLNRHRAPFTLQVPGDVAARQPQPPDDLLDKVLHLHEEWLVFLLLIATMEARKEGLLTILLHPLWKLLNNM</sequence>
<proteinExistence type="inferred from homology"/>
<dbReference type="InterPro" id="IPR006730">
    <property type="entry name" value="Sestrin"/>
</dbReference>
<name>G0U498_TRYVY</name>
<dbReference type="GO" id="GO:1901031">
    <property type="term" value="P:regulation of response to reactive oxygen species"/>
    <property type="evidence" value="ECO:0007669"/>
    <property type="project" value="InterPro"/>
</dbReference>
<dbReference type="SUPFAM" id="SSF69118">
    <property type="entry name" value="AhpD-like"/>
    <property type="match status" value="1"/>
</dbReference>
<accession>G0U498</accession>
<dbReference type="GO" id="GO:0005634">
    <property type="term" value="C:nucleus"/>
    <property type="evidence" value="ECO:0007669"/>
    <property type="project" value="InterPro"/>
</dbReference>
<dbReference type="GO" id="GO:0070728">
    <property type="term" value="F:L-leucine binding"/>
    <property type="evidence" value="ECO:0007669"/>
    <property type="project" value="TreeGrafter"/>
</dbReference>
<gene>
    <name evidence="4" type="ORF">TVY486_1013040</name>
</gene>
<dbReference type="GO" id="GO:1990253">
    <property type="term" value="P:cellular response to leucine starvation"/>
    <property type="evidence" value="ECO:0007669"/>
    <property type="project" value="TreeGrafter"/>
</dbReference>
<comment type="similarity">
    <text evidence="2">Belongs to the sestrin family.</text>
</comment>
<comment type="subcellular location">
    <subcellularLocation>
        <location evidence="1">Cytoplasm</location>
    </subcellularLocation>
</comment>
<dbReference type="GO" id="GO:1904262">
    <property type="term" value="P:negative regulation of TORC1 signaling"/>
    <property type="evidence" value="ECO:0007669"/>
    <property type="project" value="TreeGrafter"/>
</dbReference>
<dbReference type="Pfam" id="PF04636">
    <property type="entry name" value="PA26"/>
    <property type="match status" value="2"/>
</dbReference>
<organism evidence="4">
    <name type="scientific">Trypanosoma vivax (strain Y486)</name>
    <dbReference type="NCBI Taxonomy" id="1055687"/>
    <lineage>
        <taxon>Eukaryota</taxon>
        <taxon>Discoba</taxon>
        <taxon>Euglenozoa</taxon>
        <taxon>Kinetoplastea</taxon>
        <taxon>Metakinetoplastina</taxon>
        <taxon>Trypanosomatida</taxon>
        <taxon>Trypanosomatidae</taxon>
        <taxon>Trypanosoma</taxon>
        <taxon>Duttonella</taxon>
    </lineage>
</organism>
<protein>
    <submittedName>
        <fullName evidence="4">Uncharacterized protein</fullName>
    </submittedName>
</protein>
<dbReference type="InterPro" id="IPR029032">
    <property type="entry name" value="AhpD-like"/>
</dbReference>
<dbReference type="VEuPathDB" id="TriTrypDB:TvY486_1013040"/>
<evidence type="ECO:0000256" key="3">
    <source>
        <dbReference type="ARBA" id="ARBA00022490"/>
    </source>
</evidence>
<evidence type="ECO:0000256" key="2">
    <source>
        <dbReference type="ARBA" id="ARBA00008350"/>
    </source>
</evidence>
<dbReference type="GO" id="GO:0016239">
    <property type="term" value="P:positive regulation of macroautophagy"/>
    <property type="evidence" value="ECO:0007669"/>
    <property type="project" value="TreeGrafter"/>
</dbReference>
<evidence type="ECO:0000313" key="4">
    <source>
        <dbReference type="EMBL" id="CCC52261.1"/>
    </source>
</evidence>
<dbReference type="EMBL" id="HE573026">
    <property type="protein sequence ID" value="CCC52261.1"/>
    <property type="molecule type" value="Genomic_DNA"/>
</dbReference>
<reference evidence="4" key="1">
    <citation type="journal article" date="2012" name="Proc. Natl. Acad. Sci. U.S.A.">
        <title>Antigenic diversity is generated by distinct evolutionary mechanisms in African trypanosome species.</title>
        <authorList>
            <person name="Jackson A.P."/>
            <person name="Berry A."/>
            <person name="Aslett M."/>
            <person name="Allison H.C."/>
            <person name="Burton P."/>
            <person name="Vavrova-Anderson J."/>
            <person name="Brown R."/>
            <person name="Browne H."/>
            <person name="Corton N."/>
            <person name="Hauser H."/>
            <person name="Gamble J."/>
            <person name="Gilderthorp R."/>
            <person name="Marcello L."/>
            <person name="McQuillan J."/>
            <person name="Otto T.D."/>
            <person name="Quail M.A."/>
            <person name="Sanders M.J."/>
            <person name="van Tonder A."/>
            <person name="Ginger M.L."/>
            <person name="Field M.C."/>
            <person name="Barry J.D."/>
            <person name="Hertz-Fowler C."/>
            <person name="Berriman M."/>
        </authorList>
    </citation>
    <scope>NUCLEOTIDE SEQUENCE</scope>
    <source>
        <strain evidence="4">Y486</strain>
    </source>
</reference>
<dbReference type="GO" id="GO:0071233">
    <property type="term" value="P:cellular response to L-leucine"/>
    <property type="evidence" value="ECO:0007669"/>
    <property type="project" value="TreeGrafter"/>
</dbReference>
<dbReference type="GO" id="GO:0005737">
    <property type="term" value="C:cytoplasm"/>
    <property type="evidence" value="ECO:0007669"/>
    <property type="project" value="UniProtKB-SubCell"/>
</dbReference>
<evidence type="ECO:0000256" key="1">
    <source>
        <dbReference type="ARBA" id="ARBA00004496"/>
    </source>
</evidence>
<dbReference type="AlphaFoldDB" id="G0U498"/>
<dbReference type="PANTHER" id="PTHR12474:SF0">
    <property type="entry name" value="SESTRIN HOMOLOG"/>
    <property type="match status" value="1"/>
</dbReference>
<keyword evidence="3" id="KW-0963">Cytoplasm</keyword>